<dbReference type="AlphaFoldDB" id="A0A9Q4KZ21"/>
<sequence length="69" mass="7423">MADPRSRNHSRFLLVVLLAVVVLGAWATRFLETPVNRVTVGTVVAGALLVVGALALPALILSTWQSERE</sequence>
<dbReference type="Proteomes" id="UP001154061">
    <property type="component" value="Unassembled WGS sequence"/>
</dbReference>
<keyword evidence="1" id="KW-1133">Transmembrane helix</keyword>
<name>A0A9Q4KZ21_9EURY</name>
<protein>
    <submittedName>
        <fullName evidence="2">Uncharacterized protein</fullName>
    </submittedName>
</protein>
<accession>A0A9Q4KZ21</accession>
<proteinExistence type="predicted"/>
<evidence type="ECO:0000256" key="1">
    <source>
        <dbReference type="SAM" id="Phobius"/>
    </source>
</evidence>
<dbReference type="RefSeq" id="WP_277520252.1">
    <property type="nucleotide sequence ID" value="NZ_JAMQOT010000001.1"/>
</dbReference>
<reference evidence="2" key="1">
    <citation type="submission" date="2022-06" db="EMBL/GenBank/DDBJ databases">
        <title>Natrinema sp. a new haloarchaeum isolate from saline soil.</title>
        <authorList>
            <person name="Strakova D."/>
            <person name="Galisteo C."/>
            <person name="Sanchez-Porro C."/>
            <person name="Ventosa A."/>
        </authorList>
    </citation>
    <scope>NUCLEOTIDE SEQUENCE</scope>
    <source>
        <strain evidence="2">S1CR25-10</strain>
    </source>
</reference>
<evidence type="ECO:0000313" key="2">
    <source>
        <dbReference type="EMBL" id="MDF9744771.1"/>
    </source>
</evidence>
<keyword evidence="1" id="KW-0472">Membrane</keyword>
<keyword evidence="3" id="KW-1185">Reference proteome</keyword>
<organism evidence="2 3">
    <name type="scientific">Natrinema salsiterrestre</name>
    <dbReference type="NCBI Taxonomy" id="2950540"/>
    <lineage>
        <taxon>Archaea</taxon>
        <taxon>Methanobacteriati</taxon>
        <taxon>Methanobacteriota</taxon>
        <taxon>Stenosarchaea group</taxon>
        <taxon>Halobacteria</taxon>
        <taxon>Halobacteriales</taxon>
        <taxon>Natrialbaceae</taxon>
        <taxon>Natrinema</taxon>
    </lineage>
</organism>
<keyword evidence="1" id="KW-0812">Transmembrane</keyword>
<comment type="caution">
    <text evidence="2">The sequence shown here is derived from an EMBL/GenBank/DDBJ whole genome shotgun (WGS) entry which is preliminary data.</text>
</comment>
<feature type="transmembrane region" description="Helical" evidence="1">
    <location>
        <begin position="43"/>
        <end position="64"/>
    </location>
</feature>
<gene>
    <name evidence="2" type="ORF">NDI89_04145</name>
</gene>
<dbReference type="EMBL" id="JAMQOT010000001">
    <property type="protein sequence ID" value="MDF9744771.1"/>
    <property type="molecule type" value="Genomic_DNA"/>
</dbReference>
<evidence type="ECO:0000313" key="3">
    <source>
        <dbReference type="Proteomes" id="UP001154061"/>
    </source>
</evidence>